<feature type="compositionally biased region" description="Low complexity" evidence="2">
    <location>
        <begin position="8"/>
        <end position="19"/>
    </location>
</feature>
<dbReference type="Gene3D" id="3.20.20.150">
    <property type="entry name" value="Divalent-metal-dependent TIM barrel enzymes"/>
    <property type="match status" value="1"/>
</dbReference>
<evidence type="ECO:0000313" key="5">
    <source>
        <dbReference type="Proteomes" id="UP000194464"/>
    </source>
</evidence>
<evidence type="ECO:0000256" key="1">
    <source>
        <dbReference type="ARBA" id="ARBA00023277"/>
    </source>
</evidence>
<accession>A0ABY1RH34</accession>
<dbReference type="InterPro" id="IPR050312">
    <property type="entry name" value="IolE/XylAMocC-like"/>
</dbReference>
<evidence type="ECO:0000256" key="2">
    <source>
        <dbReference type="SAM" id="MobiDB-lite"/>
    </source>
</evidence>
<dbReference type="Pfam" id="PF01261">
    <property type="entry name" value="AP_endonuc_2"/>
    <property type="match status" value="1"/>
</dbReference>
<comment type="caution">
    <text evidence="4">The sequence shown here is derived from an EMBL/GenBank/DDBJ whole genome shotgun (WGS) entry which is preliminary data.</text>
</comment>
<keyword evidence="5" id="KW-1185">Reference proteome</keyword>
<name>A0ABY1RH34_9MICO</name>
<dbReference type="InterPro" id="IPR036237">
    <property type="entry name" value="Xyl_isomerase-like_sf"/>
</dbReference>
<evidence type="ECO:0000313" key="4">
    <source>
        <dbReference type="EMBL" id="SMQ73512.1"/>
    </source>
</evidence>
<organism evidence="4 5">
    <name type="scientific">Plantibacter elymi</name>
    <name type="common">nom. nud.</name>
    <dbReference type="NCBI Taxonomy" id="199708"/>
    <lineage>
        <taxon>Bacteria</taxon>
        <taxon>Bacillati</taxon>
        <taxon>Actinomycetota</taxon>
        <taxon>Actinomycetes</taxon>
        <taxon>Micrococcales</taxon>
        <taxon>Microbacteriaceae</taxon>
        <taxon>Plantibacter</taxon>
    </lineage>
</organism>
<dbReference type="InterPro" id="IPR013022">
    <property type="entry name" value="Xyl_isomerase-like_TIM-brl"/>
</dbReference>
<feature type="region of interest" description="Disordered" evidence="2">
    <location>
        <begin position="1"/>
        <end position="43"/>
    </location>
</feature>
<dbReference type="GO" id="GO:0016853">
    <property type="term" value="F:isomerase activity"/>
    <property type="evidence" value="ECO:0007669"/>
    <property type="project" value="UniProtKB-KW"/>
</dbReference>
<dbReference type="EMBL" id="FXWJ01000005">
    <property type="protein sequence ID" value="SMQ73512.1"/>
    <property type="molecule type" value="Genomic_DNA"/>
</dbReference>
<feature type="domain" description="Xylose isomerase-like TIM barrel" evidence="3">
    <location>
        <begin position="61"/>
        <end position="294"/>
    </location>
</feature>
<reference evidence="4 5" key="1">
    <citation type="submission" date="2017-04" db="EMBL/GenBank/DDBJ databases">
        <authorList>
            <person name="Varghese N."/>
            <person name="Submissions S."/>
        </authorList>
    </citation>
    <scope>NUCLEOTIDE SEQUENCE [LARGE SCALE GENOMIC DNA]</scope>
    <source>
        <strain evidence="4 5">VKM Ac-1784</strain>
    </source>
</reference>
<dbReference type="SUPFAM" id="SSF51658">
    <property type="entry name" value="Xylose isomerase-like"/>
    <property type="match status" value="1"/>
</dbReference>
<dbReference type="RefSeq" id="WP_086474950.1">
    <property type="nucleotide sequence ID" value="NZ_FXWJ01000005.1"/>
</dbReference>
<sequence>MSATALRQAQGPAGQAQGPAGQGQGPAGQVQGPASGSTTPHPRLSVNQATIKYATLPEAVAAVTAAGVTSFGAWREPVQEYGVAASASLLTDSGLRVSSLCRGGFFTMPEGPARRTSIDDNRAAIDEAAALGAPALVLVVGGLPAGSRDLIGARELVRDAIGELTDHALESGVQLAIEPLHPMYASDRAVVSTLGQALDIAEQFAPEAVGVVVDTFHIWWDPQVLEQIARAGATGRISSYQACDWATPLAADVLLSRHYPGDGVVDFGSLTRAVEAAGYTGDIEVELFNQDIWDSPFQQVVDRTVDAFQATVVPHLDHDDDAIHHP</sequence>
<proteinExistence type="predicted"/>
<keyword evidence="4" id="KW-0413">Isomerase</keyword>
<evidence type="ECO:0000259" key="3">
    <source>
        <dbReference type="Pfam" id="PF01261"/>
    </source>
</evidence>
<dbReference type="PANTHER" id="PTHR12110:SF52">
    <property type="entry name" value="XYLOSE ISOMERASE"/>
    <property type="match status" value="1"/>
</dbReference>
<dbReference type="PANTHER" id="PTHR12110">
    <property type="entry name" value="HYDROXYPYRUVATE ISOMERASE"/>
    <property type="match status" value="1"/>
</dbReference>
<gene>
    <name evidence="4" type="ORF">SAMN06295909_3365</name>
</gene>
<protein>
    <submittedName>
        <fullName evidence="4">Sugar phosphate isomerase/epimerase</fullName>
    </submittedName>
</protein>
<dbReference type="Proteomes" id="UP000194464">
    <property type="component" value="Unassembled WGS sequence"/>
</dbReference>
<keyword evidence="1" id="KW-0119">Carbohydrate metabolism</keyword>